<protein>
    <submittedName>
        <fullName evidence="2">Uncharacterized protein</fullName>
    </submittedName>
</protein>
<dbReference type="EMBL" id="JANJYJ010000004">
    <property type="protein sequence ID" value="KAK3220730.1"/>
    <property type="molecule type" value="Genomic_DNA"/>
</dbReference>
<organism evidence="2 3">
    <name type="scientific">Dipteronia sinensis</name>
    <dbReference type="NCBI Taxonomy" id="43782"/>
    <lineage>
        <taxon>Eukaryota</taxon>
        <taxon>Viridiplantae</taxon>
        <taxon>Streptophyta</taxon>
        <taxon>Embryophyta</taxon>
        <taxon>Tracheophyta</taxon>
        <taxon>Spermatophyta</taxon>
        <taxon>Magnoliopsida</taxon>
        <taxon>eudicotyledons</taxon>
        <taxon>Gunneridae</taxon>
        <taxon>Pentapetalae</taxon>
        <taxon>rosids</taxon>
        <taxon>malvids</taxon>
        <taxon>Sapindales</taxon>
        <taxon>Sapindaceae</taxon>
        <taxon>Hippocastanoideae</taxon>
        <taxon>Acereae</taxon>
        <taxon>Dipteronia</taxon>
    </lineage>
</organism>
<dbReference type="PANTHER" id="PTHR35764:SF1">
    <property type="entry name" value="PROTEIN SHORTAGE IN CHIASMATA 1"/>
    <property type="match status" value="1"/>
</dbReference>
<reference evidence="2" key="1">
    <citation type="journal article" date="2023" name="Plant J.">
        <title>Genome sequences and population genomics provide insights into the demographic history, inbreeding, and mutation load of two 'living fossil' tree species of Dipteronia.</title>
        <authorList>
            <person name="Feng Y."/>
            <person name="Comes H.P."/>
            <person name="Chen J."/>
            <person name="Zhu S."/>
            <person name="Lu R."/>
            <person name="Zhang X."/>
            <person name="Li P."/>
            <person name="Qiu J."/>
            <person name="Olsen K.M."/>
            <person name="Qiu Y."/>
        </authorList>
    </citation>
    <scope>NUCLEOTIDE SEQUENCE</scope>
    <source>
        <strain evidence="2">NBL</strain>
    </source>
</reference>
<dbReference type="GO" id="GO:0000712">
    <property type="term" value="P:resolution of meiotic recombination intermediates"/>
    <property type="evidence" value="ECO:0007669"/>
    <property type="project" value="TreeGrafter"/>
</dbReference>
<keyword evidence="3" id="KW-1185">Reference proteome</keyword>
<keyword evidence="1" id="KW-0472">Membrane</keyword>
<keyword evidence="1" id="KW-0812">Transmembrane</keyword>
<evidence type="ECO:0000313" key="3">
    <source>
        <dbReference type="Proteomes" id="UP001281410"/>
    </source>
</evidence>
<feature type="transmembrane region" description="Helical" evidence="1">
    <location>
        <begin position="102"/>
        <end position="124"/>
    </location>
</feature>
<sequence>MESEHIQPSMQSYPNAVIIVNTQSFDKEMIISRRSTYHRILAMEKEGVQVVERDSDLPVDVIISSASCLVWYDCSNIGKKASALDEASSCLPLCVDNIATNVLTLLSFPFSSCILVIFLLMLLIF</sequence>
<gene>
    <name evidence="2" type="ORF">Dsin_014700</name>
</gene>
<dbReference type="Proteomes" id="UP001281410">
    <property type="component" value="Unassembled WGS sequence"/>
</dbReference>
<comment type="caution">
    <text evidence="2">The sequence shown here is derived from an EMBL/GenBank/DDBJ whole genome shotgun (WGS) entry which is preliminary data.</text>
</comment>
<keyword evidence="1" id="KW-1133">Transmembrane helix</keyword>
<dbReference type="InterPro" id="IPR038824">
    <property type="entry name" value="SHOC1-like"/>
</dbReference>
<accession>A0AAE0AN07</accession>
<proteinExistence type="predicted"/>
<dbReference type="AlphaFoldDB" id="A0AAE0AN07"/>
<dbReference type="PANTHER" id="PTHR35764">
    <property type="entry name" value="PROTEIN SHORTAGE IN CHIASMATA 1"/>
    <property type="match status" value="1"/>
</dbReference>
<evidence type="ECO:0000256" key="1">
    <source>
        <dbReference type="SAM" id="Phobius"/>
    </source>
</evidence>
<evidence type="ECO:0000313" key="2">
    <source>
        <dbReference type="EMBL" id="KAK3220730.1"/>
    </source>
</evidence>
<name>A0AAE0AN07_9ROSI</name>